<dbReference type="GO" id="GO:0046872">
    <property type="term" value="F:metal ion binding"/>
    <property type="evidence" value="ECO:0007669"/>
    <property type="project" value="UniProtKB-KW"/>
</dbReference>
<dbReference type="InterPro" id="IPR002372">
    <property type="entry name" value="PQQ_rpt_dom"/>
</dbReference>
<evidence type="ECO:0000256" key="8">
    <source>
        <dbReference type="PROSITE-ProRule" id="PRU00433"/>
    </source>
</evidence>
<comment type="caution">
    <text evidence="11">The sequence shown here is derived from an EMBL/GenBank/DDBJ whole genome shotgun (WGS) entry which is preliminary data.</text>
</comment>
<dbReference type="GO" id="GO:0016491">
    <property type="term" value="F:oxidoreductase activity"/>
    <property type="evidence" value="ECO:0007669"/>
    <property type="project" value="UniProtKB-KW"/>
</dbReference>
<dbReference type="Pfam" id="PF13442">
    <property type="entry name" value="Cytochrome_CBB3"/>
    <property type="match status" value="1"/>
</dbReference>
<dbReference type="Gene3D" id="2.130.10.10">
    <property type="entry name" value="YVTN repeat-like/Quinoprotein amine dehydrogenase"/>
    <property type="match status" value="1"/>
</dbReference>
<keyword evidence="7 8" id="KW-0408">Iron</keyword>
<dbReference type="InterPro" id="IPR015943">
    <property type="entry name" value="WD40/YVTN_repeat-like_dom_sf"/>
</dbReference>
<dbReference type="Pfam" id="PF01011">
    <property type="entry name" value="PQQ"/>
    <property type="match status" value="1"/>
</dbReference>
<dbReference type="SUPFAM" id="SSF50998">
    <property type="entry name" value="Quinoprotein alcohol dehydrogenase-like"/>
    <property type="match status" value="2"/>
</dbReference>
<dbReference type="PANTHER" id="PTHR32303">
    <property type="entry name" value="QUINOPROTEIN ALCOHOL DEHYDROGENASE (CYTOCHROME C)"/>
    <property type="match status" value="1"/>
</dbReference>
<dbReference type="Proteomes" id="UP000249524">
    <property type="component" value="Unassembled WGS sequence"/>
</dbReference>
<evidence type="ECO:0000256" key="6">
    <source>
        <dbReference type="ARBA" id="ARBA00023002"/>
    </source>
</evidence>
<organism evidence="11 12">
    <name type="scientific">Phenylobacterium kunshanense</name>
    <dbReference type="NCBI Taxonomy" id="1445034"/>
    <lineage>
        <taxon>Bacteria</taxon>
        <taxon>Pseudomonadati</taxon>
        <taxon>Pseudomonadota</taxon>
        <taxon>Alphaproteobacteria</taxon>
        <taxon>Caulobacterales</taxon>
        <taxon>Caulobacteraceae</taxon>
        <taxon>Phenylobacterium</taxon>
    </lineage>
</organism>
<dbReference type="Gene3D" id="1.10.760.10">
    <property type="entry name" value="Cytochrome c-like domain"/>
    <property type="match status" value="1"/>
</dbReference>
<accession>A0A328BL78</accession>
<protein>
    <recommendedName>
        <fullName evidence="10">Cytochrome c domain-containing protein</fullName>
    </recommendedName>
</protein>
<evidence type="ECO:0000256" key="4">
    <source>
        <dbReference type="ARBA" id="ARBA00022723"/>
    </source>
</evidence>
<comment type="cofactor">
    <cofactor evidence="1">
        <name>pyrroloquinoline quinone</name>
        <dbReference type="ChEBI" id="CHEBI:58442"/>
    </cofactor>
</comment>
<keyword evidence="6" id="KW-0560">Oxidoreductase</keyword>
<evidence type="ECO:0000256" key="1">
    <source>
        <dbReference type="ARBA" id="ARBA00001931"/>
    </source>
</evidence>
<name>A0A328BL78_9CAUL</name>
<dbReference type="InterPro" id="IPR011047">
    <property type="entry name" value="Quinoprotein_ADH-like_sf"/>
</dbReference>
<keyword evidence="12" id="KW-1185">Reference proteome</keyword>
<comment type="similarity">
    <text evidence="2">Belongs to the bacterial PQQ dehydrogenase family.</text>
</comment>
<dbReference type="PANTHER" id="PTHR32303:SF10">
    <property type="entry name" value="OUTER MEMBRANE PROTEIN ASSEMBLY FACTOR BAMB"/>
    <property type="match status" value="1"/>
</dbReference>
<dbReference type="SMART" id="SM00564">
    <property type="entry name" value="PQQ"/>
    <property type="match status" value="6"/>
</dbReference>
<evidence type="ECO:0000313" key="12">
    <source>
        <dbReference type="Proteomes" id="UP000249524"/>
    </source>
</evidence>
<feature type="domain" description="Cytochrome c" evidence="10">
    <location>
        <begin position="68"/>
        <end position="140"/>
    </location>
</feature>
<dbReference type="EMBL" id="QFYS01000002">
    <property type="protein sequence ID" value="RAK67425.1"/>
    <property type="molecule type" value="Genomic_DNA"/>
</dbReference>
<dbReference type="InterPro" id="IPR018391">
    <property type="entry name" value="PQQ_b-propeller_rpt"/>
</dbReference>
<dbReference type="OrthoDB" id="5290752at2"/>
<evidence type="ECO:0000256" key="7">
    <source>
        <dbReference type="ARBA" id="ARBA00023004"/>
    </source>
</evidence>
<dbReference type="AlphaFoldDB" id="A0A328BL78"/>
<evidence type="ECO:0000256" key="5">
    <source>
        <dbReference type="ARBA" id="ARBA00022729"/>
    </source>
</evidence>
<keyword evidence="3 8" id="KW-0349">Heme</keyword>
<reference evidence="11 12" key="1">
    <citation type="submission" date="2018-05" db="EMBL/GenBank/DDBJ databases">
        <authorList>
            <person name="Lanie J.A."/>
            <person name="Ng W.-L."/>
            <person name="Kazmierczak K.M."/>
            <person name="Andrzejewski T.M."/>
            <person name="Davidsen T.M."/>
            <person name="Wayne K.J."/>
            <person name="Tettelin H."/>
            <person name="Glass J.I."/>
            <person name="Rusch D."/>
            <person name="Podicherti R."/>
            <person name="Tsui H.-C.T."/>
            <person name="Winkler M.E."/>
        </authorList>
    </citation>
    <scope>NUCLEOTIDE SEQUENCE [LARGE SCALE GENOMIC DNA]</scope>
    <source>
        <strain evidence="11 12">BUT-10</strain>
    </source>
</reference>
<dbReference type="GO" id="GO:0009055">
    <property type="term" value="F:electron transfer activity"/>
    <property type="evidence" value="ECO:0007669"/>
    <property type="project" value="InterPro"/>
</dbReference>
<evidence type="ECO:0000256" key="3">
    <source>
        <dbReference type="ARBA" id="ARBA00022617"/>
    </source>
</evidence>
<sequence length="671" mass="69370">MRGISGGQFARGRSGLGSATRRDRRTGMVQGETMRVWKQFAVAGAAAAGLGLAAFGVGGLANAQATDEAPHPGKAVYDQACAACHNAPEPGSRAAPVSALRKMSAQTLAAALTTGVMKPIGDGLDRRQIRDVVAYLAAPEGPQGTAWIDDNRCPEGQRGVDLSAAPAQVGYGVDTDNSRRMTAAQAGLAGKAAANLEVAWSFVFPRTSGLRGQGVVVGSTLFYPAGQAGYVVALDTRTGCVKWATPGGVRASLAYGRLGKDGPWAVVGGDGEGKLIAFEAATGKVAWKVDPRHDKTVPLSGTPIFAGDRIVVPISAIDVGNAMRPTFECCKAHGAVALLDAKDGKVLWTWHTMEDAKPLGRKNSQGVEMYGPSGAPIWSSPSVDLKRGVIYASTGENTSPPATVTSDAMVAIDLKSGQQKWVFQALANDVWNMSCPVGSPTAGRRPPGPNCFFAAEGSVLRDHDFGGGPVIWRGKSGKTLILGGQKSGEVWALEPATGRKVWRMQFGEGTPLGGVHWGIAADAARVYVPIADPNVPPEKNAAGLYALDPLTGKVLWSWKAAPDCDGDGRKARVPSCAGKFGISAPPLVVDGAVIVGGLDGRFYVLEAATGTLMATYDTAVPFQGVNGLTGAGGSIDAAGPFAGDGMVFVSSGYASFGQQAGNVLVAYRPRR</sequence>
<proteinExistence type="inferred from homology"/>
<dbReference type="Pfam" id="PF13360">
    <property type="entry name" value="PQQ_2"/>
    <property type="match status" value="1"/>
</dbReference>
<dbReference type="GO" id="GO:0020037">
    <property type="term" value="F:heme binding"/>
    <property type="evidence" value="ECO:0007669"/>
    <property type="project" value="InterPro"/>
</dbReference>
<evidence type="ECO:0000256" key="9">
    <source>
        <dbReference type="SAM" id="MobiDB-lite"/>
    </source>
</evidence>
<dbReference type="PROSITE" id="PS51007">
    <property type="entry name" value="CYTC"/>
    <property type="match status" value="1"/>
</dbReference>
<dbReference type="InterPro" id="IPR009056">
    <property type="entry name" value="Cyt_c-like_dom"/>
</dbReference>
<evidence type="ECO:0000313" key="11">
    <source>
        <dbReference type="EMBL" id="RAK67425.1"/>
    </source>
</evidence>
<keyword evidence="5" id="KW-0732">Signal</keyword>
<dbReference type="SUPFAM" id="SSF46626">
    <property type="entry name" value="Cytochrome c"/>
    <property type="match status" value="1"/>
</dbReference>
<dbReference type="Gene3D" id="2.140.10.10">
    <property type="entry name" value="Quinoprotein alcohol dehydrogenase-like superfamily"/>
    <property type="match status" value="1"/>
</dbReference>
<evidence type="ECO:0000259" key="10">
    <source>
        <dbReference type="PROSITE" id="PS51007"/>
    </source>
</evidence>
<dbReference type="InterPro" id="IPR036909">
    <property type="entry name" value="Cyt_c-like_dom_sf"/>
</dbReference>
<keyword evidence="4 8" id="KW-0479">Metal-binding</keyword>
<evidence type="ECO:0000256" key="2">
    <source>
        <dbReference type="ARBA" id="ARBA00008156"/>
    </source>
</evidence>
<feature type="region of interest" description="Disordered" evidence="9">
    <location>
        <begin position="1"/>
        <end position="27"/>
    </location>
</feature>
<gene>
    <name evidence="11" type="ORF">DJ019_05785</name>
</gene>